<feature type="transmembrane region" description="Helical" evidence="7">
    <location>
        <begin position="103"/>
        <end position="127"/>
    </location>
</feature>
<dbReference type="GO" id="GO:0005886">
    <property type="term" value="C:plasma membrane"/>
    <property type="evidence" value="ECO:0007669"/>
    <property type="project" value="UniProtKB-SubCell"/>
</dbReference>
<dbReference type="Pfam" id="PF07690">
    <property type="entry name" value="MFS_1"/>
    <property type="match status" value="1"/>
</dbReference>
<evidence type="ECO:0000313" key="8">
    <source>
        <dbReference type="EMBL" id="QAV17120.1"/>
    </source>
</evidence>
<dbReference type="AlphaFoldDB" id="A0A410WS41"/>
<feature type="transmembrane region" description="Helical" evidence="7">
    <location>
        <begin position="359"/>
        <end position="377"/>
    </location>
</feature>
<dbReference type="InterPro" id="IPR036259">
    <property type="entry name" value="MFS_trans_sf"/>
</dbReference>
<evidence type="ECO:0000256" key="4">
    <source>
        <dbReference type="ARBA" id="ARBA00022989"/>
    </source>
</evidence>
<evidence type="ECO:0000256" key="3">
    <source>
        <dbReference type="ARBA" id="ARBA00022692"/>
    </source>
</evidence>
<evidence type="ECO:0000256" key="5">
    <source>
        <dbReference type="ARBA" id="ARBA00023136"/>
    </source>
</evidence>
<evidence type="ECO:0000256" key="1">
    <source>
        <dbReference type="ARBA" id="ARBA00004651"/>
    </source>
</evidence>
<proteinExistence type="predicted"/>
<feature type="transmembrane region" description="Helical" evidence="7">
    <location>
        <begin position="80"/>
        <end position="97"/>
    </location>
</feature>
<feature type="transmembrane region" description="Helical" evidence="7">
    <location>
        <begin position="168"/>
        <end position="188"/>
    </location>
</feature>
<keyword evidence="5 7" id="KW-0472">Membrane</keyword>
<dbReference type="GeneID" id="95374234"/>
<dbReference type="KEGG" id="pchi:PC41400_05315"/>
<protein>
    <submittedName>
        <fullName evidence="8">MFS transporter</fullName>
    </submittedName>
</protein>
<dbReference type="RefSeq" id="WP_042229899.1">
    <property type="nucleotide sequence ID" value="NZ_CP026520.1"/>
</dbReference>
<keyword evidence="4 7" id="KW-1133">Transmembrane helix</keyword>
<gene>
    <name evidence="8" type="ORF">PC41400_05315</name>
</gene>
<dbReference type="EMBL" id="CP026520">
    <property type="protein sequence ID" value="QAV17120.1"/>
    <property type="molecule type" value="Genomic_DNA"/>
</dbReference>
<dbReference type="InterPro" id="IPR011701">
    <property type="entry name" value="MFS"/>
</dbReference>
<dbReference type="OrthoDB" id="1726922at2"/>
<evidence type="ECO:0000256" key="7">
    <source>
        <dbReference type="SAM" id="Phobius"/>
    </source>
</evidence>
<feature type="region of interest" description="Disordered" evidence="6">
    <location>
        <begin position="198"/>
        <end position="308"/>
    </location>
</feature>
<dbReference type="SUPFAM" id="SSF103473">
    <property type="entry name" value="MFS general substrate transporter"/>
    <property type="match status" value="1"/>
</dbReference>
<dbReference type="Gene3D" id="1.20.1250.20">
    <property type="entry name" value="MFS general substrate transporter like domains"/>
    <property type="match status" value="2"/>
</dbReference>
<evidence type="ECO:0000256" key="2">
    <source>
        <dbReference type="ARBA" id="ARBA00022475"/>
    </source>
</evidence>
<evidence type="ECO:0000256" key="6">
    <source>
        <dbReference type="SAM" id="MobiDB-lite"/>
    </source>
</evidence>
<dbReference type="Proteomes" id="UP000288943">
    <property type="component" value="Chromosome"/>
</dbReference>
<keyword evidence="2" id="KW-1003">Cell membrane</keyword>
<feature type="transmembrane region" description="Helical" evidence="7">
    <location>
        <begin position="476"/>
        <end position="494"/>
    </location>
</feature>
<feature type="transmembrane region" description="Helical" evidence="7">
    <location>
        <begin position="413"/>
        <end position="432"/>
    </location>
</feature>
<dbReference type="GO" id="GO:0022857">
    <property type="term" value="F:transmembrane transporter activity"/>
    <property type="evidence" value="ECO:0007669"/>
    <property type="project" value="InterPro"/>
</dbReference>
<dbReference type="InterPro" id="IPR050189">
    <property type="entry name" value="MFS_Efflux_Transporters"/>
</dbReference>
<feature type="compositionally biased region" description="Basic and acidic residues" evidence="6">
    <location>
        <begin position="249"/>
        <end position="270"/>
    </location>
</feature>
<comment type="subcellular location">
    <subcellularLocation>
        <location evidence="1">Cell membrane</location>
        <topology evidence="1">Multi-pass membrane protein</topology>
    </subcellularLocation>
</comment>
<dbReference type="PANTHER" id="PTHR43124">
    <property type="entry name" value="PURINE EFFLUX PUMP PBUE"/>
    <property type="match status" value="1"/>
</dbReference>
<feature type="compositionally biased region" description="Gly residues" evidence="6">
    <location>
        <begin position="200"/>
        <end position="218"/>
    </location>
</feature>
<feature type="transmembrane region" description="Helical" evidence="7">
    <location>
        <begin position="453"/>
        <end position="470"/>
    </location>
</feature>
<sequence>MFSFRSSNTSMTTGVRRFLATEALYGIGIGLYSLALNLHLLALGASGGQIASISAVGILIMGIGALPAGMLAGKIGRKPMLLAGSMLVAAGAALFATGRSLPVWYAAQAVASAGFMCIETTEIQLLFRYCRSRREESRAFHGMFAVFTAFTGLGNLLGGILSRADASAAGHAPSLYASAVCIAVLSLLRLRLLPAERAAGGSGGASSMGDSGDGGRPGPAGADASGSGLRPGAEAAAGGASGNCDAAEAESRGRDTTDKGPGDSDRREAPEAPEAAASEACDAEEKNASRRGPAKPPVSRERRPAGRVSRLPQGFRRLLRNRSLWLLASNACLIGFVFSFIGPFMNVYLKFRAAWGDDLISYVYTVNGLVLFAASLAAPKIMERWGAKVAFTGAFLGNAGLALLLLIAQPAPVFAALLVLRSGSFSLLGNLVDSETMSSLREEERNLYAGMRAVFRCIGSSLSTMTAGFFMNAGDYHTPFLIAGVLLIVNFMYFRSRVLPLIIKRNDNLRGEPQAGGA</sequence>
<organism evidence="8 9">
    <name type="scientific">Paenibacillus chitinolyticus</name>
    <dbReference type="NCBI Taxonomy" id="79263"/>
    <lineage>
        <taxon>Bacteria</taxon>
        <taxon>Bacillati</taxon>
        <taxon>Bacillota</taxon>
        <taxon>Bacilli</taxon>
        <taxon>Bacillales</taxon>
        <taxon>Paenibacillaceae</taxon>
        <taxon>Paenibacillus</taxon>
    </lineage>
</organism>
<feature type="transmembrane region" description="Helical" evidence="7">
    <location>
        <begin position="50"/>
        <end position="73"/>
    </location>
</feature>
<feature type="transmembrane region" description="Helical" evidence="7">
    <location>
        <begin position="23"/>
        <end position="44"/>
    </location>
</feature>
<feature type="compositionally biased region" description="Low complexity" evidence="6">
    <location>
        <begin position="219"/>
        <end position="238"/>
    </location>
</feature>
<accession>A0A410WS41</accession>
<evidence type="ECO:0000313" key="9">
    <source>
        <dbReference type="Proteomes" id="UP000288943"/>
    </source>
</evidence>
<name>A0A410WS41_9BACL</name>
<feature type="transmembrane region" description="Helical" evidence="7">
    <location>
        <begin position="139"/>
        <end position="162"/>
    </location>
</feature>
<reference evidence="8 9" key="1">
    <citation type="submission" date="2018-01" db="EMBL/GenBank/DDBJ databases">
        <title>The whole genome sequencing and assembly of Paenibacillus chitinolyticus KCCM 41400 strain.</title>
        <authorList>
            <person name="Kim J.-Y."/>
            <person name="Park M.-K."/>
            <person name="Lee Y.-J."/>
            <person name="Yi H."/>
            <person name="Bahn Y.-S."/>
            <person name="Kim J.F."/>
            <person name="Lee D.-W."/>
        </authorList>
    </citation>
    <scope>NUCLEOTIDE SEQUENCE [LARGE SCALE GENOMIC DNA]</scope>
    <source>
        <strain evidence="8 9">KCCM 41400</strain>
    </source>
</reference>
<keyword evidence="3 7" id="KW-0812">Transmembrane</keyword>
<feature type="transmembrane region" description="Helical" evidence="7">
    <location>
        <begin position="389"/>
        <end position="407"/>
    </location>
</feature>
<feature type="transmembrane region" description="Helical" evidence="7">
    <location>
        <begin position="324"/>
        <end position="347"/>
    </location>
</feature>
<dbReference type="PANTHER" id="PTHR43124:SF3">
    <property type="entry name" value="CHLORAMPHENICOL EFFLUX PUMP RV0191"/>
    <property type="match status" value="1"/>
</dbReference>